<organism evidence="1 2">
    <name type="scientific">Novosphingobium clariflavum</name>
    <dbReference type="NCBI Taxonomy" id="2029884"/>
    <lineage>
        <taxon>Bacteria</taxon>
        <taxon>Pseudomonadati</taxon>
        <taxon>Pseudomonadota</taxon>
        <taxon>Alphaproteobacteria</taxon>
        <taxon>Sphingomonadales</taxon>
        <taxon>Sphingomonadaceae</taxon>
        <taxon>Novosphingobium</taxon>
    </lineage>
</organism>
<dbReference type="Pfam" id="PF03567">
    <property type="entry name" value="Sulfotransfer_2"/>
    <property type="match status" value="1"/>
</dbReference>
<sequence length="241" mass="27044">MLEISASSTGTTGVNKLVAHAFGVRLVSDVPERLCRWGIAPRLDAKRRERLSRIRERGVLFVHVPKNAGTSVSHMLYGTQVKHATARYYAKVAPGMLDLPSFAVVRDPVERFLSAFAYARTGGTRDRVVSEPFRQRYEAFRDVDCAIGHLRRARSPFHLDHIFRPQAWYLQGPDGTLAVDRLVPYERLDEIADMPGLERLGGIPRLNTSKRRPCGLSARQEAFVRDFYAADCDLFAQACAG</sequence>
<dbReference type="InterPro" id="IPR027417">
    <property type="entry name" value="P-loop_NTPase"/>
</dbReference>
<gene>
    <name evidence="1" type="ORF">ACFFF8_04940</name>
</gene>
<reference evidence="1 2" key="1">
    <citation type="submission" date="2024-09" db="EMBL/GenBank/DDBJ databases">
        <authorList>
            <person name="Sun Q."/>
            <person name="Mori K."/>
        </authorList>
    </citation>
    <scope>NUCLEOTIDE SEQUENCE [LARGE SCALE GENOMIC DNA]</scope>
    <source>
        <strain evidence="1 2">CICC 11035S</strain>
    </source>
</reference>
<name>A0ABV6S3W6_9SPHN</name>
<evidence type="ECO:0000313" key="2">
    <source>
        <dbReference type="Proteomes" id="UP001589858"/>
    </source>
</evidence>
<comment type="caution">
    <text evidence="1">The sequence shown here is derived from an EMBL/GenBank/DDBJ whole genome shotgun (WGS) entry which is preliminary data.</text>
</comment>
<proteinExistence type="predicted"/>
<protein>
    <submittedName>
        <fullName evidence="1">Sulfotransferase family 2 domain-containing protein</fullName>
    </submittedName>
</protein>
<dbReference type="EMBL" id="JBHLTM010000019">
    <property type="protein sequence ID" value="MFC0683931.1"/>
    <property type="molecule type" value="Genomic_DNA"/>
</dbReference>
<dbReference type="InterPro" id="IPR005331">
    <property type="entry name" value="Sulfotransferase"/>
</dbReference>
<keyword evidence="2" id="KW-1185">Reference proteome</keyword>
<dbReference type="RefSeq" id="WP_267223260.1">
    <property type="nucleotide sequence ID" value="NZ_JAPCWC010000021.1"/>
</dbReference>
<dbReference type="Proteomes" id="UP001589858">
    <property type="component" value="Unassembled WGS sequence"/>
</dbReference>
<dbReference type="SUPFAM" id="SSF52540">
    <property type="entry name" value="P-loop containing nucleoside triphosphate hydrolases"/>
    <property type="match status" value="1"/>
</dbReference>
<accession>A0ABV6S3W6</accession>
<evidence type="ECO:0000313" key="1">
    <source>
        <dbReference type="EMBL" id="MFC0683931.1"/>
    </source>
</evidence>
<dbReference type="Gene3D" id="3.40.50.300">
    <property type="entry name" value="P-loop containing nucleotide triphosphate hydrolases"/>
    <property type="match status" value="1"/>
</dbReference>